<keyword evidence="9" id="KW-1185">Reference proteome</keyword>
<evidence type="ECO:0000313" key="9">
    <source>
        <dbReference type="Proteomes" id="UP000293142"/>
    </source>
</evidence>
<sequence length="541" mass="60129">MSPCRIMSKLITSRILFRWDLIIMRNKKKGFTLTFLSSLLVTLSVILTLGISIFVGTHGIKDALIANTLTMNRINAEKLAVTTNDLFNSMKNSLAVTADLLERDWGRGDIQKQLDLFRSVNQNFNSIYFVDPQGIMRQSSPRNELQGTKLTSSGSAEAIMEKKPLVSDPYIGGTSKPLVQVSQPLFNREGVYLGYIGGSIMLQEKNIFQTILGSYPDIQTGSYIFVVNSKGQLIYHPNASRIGDDVTSNPSVDEVLHEKSGQQRVVNTRGVDMLAGYAPVPVTRWGVIVQTPTQSVVSLTSQLVSSVLKYTLPGIALLLIIAWLIAVKISKPLYLLAEYARTISNQEHNLKLPMPRSHNWNYETNQLRSAIGLAVSRMQSQMNHLSLQAQTDALTGLHNRRSLDARMEKWAHDEMPLCMLVLDIDRFKSVNDMYGHDRGDDVLKYLAQTMEHHVRESGVCFRYGGEEFVIVLPNVSKQTAYDLAEQLRAAVEVTVSPINKPITVSIGLSASDECGYAGLFAAADRALYRAKQSGRNRTVTA</sequence>
<dbReference type="SMART" id="SM00267">
    <property type="entry name" value="GGDEF"/>
    <property type="match status" value="1"/>
</dbReference>
<dbReference type="GO" id="GO:0005886">
    <property type="term" value="C:plasma membrane"/>
    <property type="evidence" value="ECO:0007669"/>
    <property type="project" value="UniProtKB-SubCell"/>
</dbReference>
<evidence type="ECO:0000256" key="2">
    <source>
        <dbReference type="ARBA" id="ARBA00022475"/>
    </source>
</evidence>
<feature type="domain" description="GGDEF" evidence="7">
    <location>
        <begin position="415"/>
        <end position="541"/>
    </location>
</feature>
<dbReference type="Gene3D" id="3.30.450.20">
    <property type="entry name" value="PAS domain"/>
    <property type="match status" value="1"/>
</dbReference>
<dbReference type="PANTHER" id="PTHR45138">
    <property type="entry name" value="REGULATORY COMPONENTS OF SENSORY TRANSDUCTION SYSTEM"/>
    <property type="match status" value="1"/>
</dbReference>
<organism evidence="8 9">
    <name type="scientific">Paenibacillus thalictri</name>
    <dbReference type="NCBI Taxonomy" id="2527873"/>
    <lineage>
        <taxon>Bacteria</taxon>
        <taxon>Bacillati</taxon>
        <taxon>Bacillota</taxon>
        <taxon>Bacilli</taxon>
        <taxon>Bacillales</taxon>
        <taxon>Paenibacillaceae</taxon>
        <taxon>Paenibacillus</taxon>
    </lineage>
</organism>
<dbReference type="InterPro" id="IPR029151">
    <property type="entry name" value="Sensor-like_sf"/>
</dbReference>
<dbReference type="InterPro" id="IPR033479">
    <property type="entry name" value="dCache_1"/>
</dbReference>
<accession>A0A4Q9DNB9</accession>
<dbReference type="OrthoDB" id="9759607at2"/>
<dbReference type="SUPFAM" id="SSF103190">
    <property type="entry name" value="Sensory domain-like"/>
    <property type="match status" value="2"/>
</dbReference>
<dbReference type="GO" id="GO:1902201">
    <property type="term" value="P:negative regulation of bacterial-type flagellum-dependent cell motility"/>
    <property type="evidence" value="ECO:0007669"/>
    <property type="project" value="TreeGrafter"/>
</dbReference>
<dbReference type="GO" id="GO:0043709">
    <property type="term" value="P:cell adhesion involved in single-species biofilm formation"/>
    <property type="evidence" value="ECO:0007669"/>
    <property type="project" value="TreeGrafter"/>
</dbReference>
<dbReference type="Pfam" id="PF02743">
    <property type="entry name" value="dCache_1"/>
    <property type="match status" value="1"/>
</dbReference>
<dbReference type="Pfam" id="PF00990">
    <property type="entry name" value="GGDEF"/>
    <property type="match status" value="1"/>
</dbReference>
<evidence type="ECO:0000259" key="7">
    <source>
        <dbReference type="PROSITE" id="PS50887"/>
    </source>
</evidence>
<dbReference type="PANTHER" id="PTHR45138:SF9">
    <property type="entry name" value="DIGUANYLATE CYCLASE DGCM-RELATED"/>
    <property type="match status" value="1"/>
</dbReference>
<comment type="caution">
    <text evidence="8">The sequence shown here is derived from an EMBL/GenBank/DDBJ whole genome shotgun (WGS) entry which is preliminary data.</text>
</comment>
<evidence type="ECO:0000313" key="8">
    <source>
        <dbReference type="EMBL" id="TBL75025.1"/>
    </source>
</evidence>
<dbReference type="Gene3D" id="3.30.70.270">
    <property type="match status" value="1"/>
</dbReference>
<dbReference type="InterPro" id="IPR043128">
    <property type="entry name" value="Rev_trsase/Diguanyl_cyclase"/>
</dbReference>
<feature type="transmembrane region" description="Helical" evidence="6">
    <location>
        <begin position="31"/>
        <end position="55"/>
    </location>
</feature>
<keyword evidence="3 6" id="KW-0812">Transmembrane</keyword>
<dbReference type="Proteomes" id="UP000293142">
    <property type="component" value="Unassembled WGS sequence"/>
</dbReference>
<proteinExistence type="predicted"/>
<dbReference type="Gene3D" id="6.10.340.10">
    <property type="match status" value="1"/>
</dbReference>
<dbReference type="NCBIfam" id="TIGR00254">
    <property type="entry name" value="GGDEF"/>
    <property type="match status" value="1"/>
</dbReference>
<dbReference type="SUPFAM" id="SSF55073">
    <property type="entry name" value="Nucleotide cyclase"/>
    <property type="match status" value="1"/>
</dbReference>
<protein>
    <submittedName>
        <fullName evidence="8">GGDEF domain-containing protein</fullName>
    </submittedName>
</protein>
<reference evidence="8 9" key="1">
    <citation type="submission" date="2019-02" db="EMBL/GenBank/DDBJ databases">
        <title>Paenibacillus sp. nov., isolated from surface-sterilized tissue of Thalictrum simplex L.</title>
        <authorList>
            <person name="Tuo L."/>
        </authorList>
    </citation>
    <scope>NUCLEOTIDE SEQUENCE [LARGE SCALE GENOMIC DNA]</scope>
    <source>
        <strain evidence="8 9">N2SHLJ1</strain>
    </source>
</reference>
<dbReference type="FunFam" id="3.30.70.270:FF:000001">
    <property type="entry name" value="Diguanylate cyclase domain protein"/>
    <property type="match status" value="1"/>
</dbReference>
<dbReference type="InterPro" id="IPR050469">
    <property type="entry name" value="Diguanylate_Cyclase"/>
</dbReference>
<dbReference type="GO" id="GO:0052621">
    <property type="term" value="F:diguanylate cyclase activity"/>
    <property type="evidence" value="ECO:0007669"/>
    <property type="project" value="TreeGrafter"/>
</dbReference>
<evidence type="ECO:0000256" key="3">
    <source>
        <dbReference type="ARBA" id="ARBA00022692"/>
    </source>
</evidence>
<comment type="subcellular location">
    <subcellularLocation>
        <location evidence="1">Cell membrane</location>
        <topology evidence="1">Multi-pass membrane protein</topology>
    </subcellularLocation>
</comment>
<dbReference type="CDD" id="cd01949">
    <property type="entry name" value="GGDEF"/>
    <property type="match status" value="1"/>
</dbReference>
<keyword evidence="2" id="KW-1003">Cell membrane</keyword>
<evidence type="ECO:0000256" key="6">
    <source>
        <dbReference type="SAM" id="Phobius"/>
    </source>
</evidence>
<evidence type="ECO:0000256" key="5">
    <source>
        <dbReference type="ARBA" id="ARBA00023136"/>
    </source>
</evidence>
<dbReference type="CDD" id="cd18773">
    <property type="entry name" value="PDC1_HK_sensor"/>
    <property type="match status" value="1"/>
</dbReference>
<keyword evidence="4 6" id="KW-1133">Transmembrane helix</keyword>
<keyword evidence="5 6" id="KW-0472">Membrane</keyword>
<evidence type="ECO:0000256" key="1">
    <source>
        <dbReference type="ARBA" id="ARBA00004651"/>
    </source>
</evidence>
<dbReference type="AlphaFoldDB" id="A0A4Q9DNB9"/>
<dbReference type="EMBL" id="SIRE01000018">
    <property type="protein sequence ID" value="TBL75025.1"/>
    <property type="molecule type" value="Genomic_DNA"/>
</dbReference>
<evidence type="ECO:0000256" key="4">
    <source>
        <dbReference type="ARBA" id="ARBA00022989"/>
    </source>
</evidence>
<dbReference type="InterPro" id="IPR000160">
    <property type="entry name" value="GGDEF_dom"/>
</dbReference>
<name>A0A4Q9DNB9_9BACL</name>
<dbReference type="PROSITE" id="PS50887">
    <property type="entry name" value="GGDEF"/>
    <property type="match status" value="1"/>
</dbReference>
<dbReference type="InterPro" id="IPR029787">
    <property type="entry name" value="Nucleotide_cyclase"/>
</dbReference>
<dbReference type="CDD" id="cd12912">
    <property type="entry name" value="PDC2_MCP_like"/>
    <property type="match status" value="1"/>
</dbReference>
<gene>
    <name evidence="8" type="ORF">EYB31_23720</name>
</gene>